<organism evidence="1 2">
    <name type="scientific">Alicyclobacillus fodiniaquatilis</name>
    <dbReference type="NCBI Taxonomy" id="1661150"/>
    <lineage>
        <taxon>Bacteria</taxon>
        <taxon>Bacillati</taxon>
        <taxon>Bacillota</taxon>
        <taxon>Bacilli</taxon>
        <taxon>Bacillales</taxon>
        <taxon>Alicyclobacillaceae</taxon>
        <taxon>Alicyclobacillus</taxon>
    </lineage>
</organism>
<name>A0ABW4JMV1_9BACL</name>
<reference evidence="2" key="1">
    <citation type="journal article" date="2019" name="Int. J. Syst. Evol. Microbiol.">
        <title>The Global Catalogue of Microorganisms (GCM) 10K type strain sequencing project: providing services to taxonomists for standard genome sequencing and annotation.</title>
        <authorList>
            <consortium name="The Broad Institute Genomics Platform"/>
            <consortium name="The Broad Institute Genome Sequencing Center for Infectious Disease"/>
            <person name="Wu L."/>
            <person name="Ma J."/>
        </authorList>
    </citation>
    <scope>NUCLEOTIDE SEQUENCE [LARGE SCALE GENOMIC DNA]</scope>
    <source>
        <strain evidence="2">CGMCC 1.12286</strain>
    </source>
</reference>
<sequence length="134" mass="15494">MIFETTLRVRFRDTDMYGHVNNATYATYVEETRVAFLLEVFGEFTVPLIVASAAYQYTYQTRFPEHRDIVAKMWFSSIGNSSAEIATELLAQDGTLLCKSQVTIVYFDYQAQRPARIPEDVRSVLHRYTMDSPE</sequence>
<dbReference type="RefSeq" id="WP_377945422.1">
    <property type="nucleotide sequence ID" value="NZ_JBHUCX010000092.1"/>
</dbReference>
<evidence type="ECO:0000313" key="2">
    <source>
        <dbReference type="Proteomes" id="UP001597079"/>
    </source>
</evidence>
<protein>
    <submittedName>
        <fullName evidence="1">Acyl-CoA thioesterase</fullName>
        <ecNumber evidence="1">3.1.2.-</ecNumber>
    </submittedName>
</protein>
<evidence type="ECO:0000313" key="1">
    <source>
        <dbReference type="EMBL" id="MFD1677532.1"/>
    </source>
</evidence>
<keyword evidence="2" id="KW-1185">Reference proteome</keyword>
<dbReference type="GO" id="GO:0016787">
    <property type="term" value="F:hydrolase activity"/>
    <property type="evidence" value="ECO:0007669"/>
    <property type="project" value="UniProtKB-KW"/>
</dbReference>
<accession>A0ABW4JMV1</accession>
<dbReference type="EC" id="3.1.2.-" evidence="1"/>
<dbReference type="PANTHER" id="PTHR31793:SF24">
    <property type="entry name" value="LONG-CHAIN ACYL-COA THIOESTERASE FADM"/>
    <property type="match status" value="1"/>
</dbReference>
<keyword evidence="1" id="KW-0378">Hydrolase</keyword>
<gene>
    <name evidence="1" type="ORF">ACFSB2_22995</name>
</gene>
<dbReference type="PANTHER" id="PTHR31793">
    <property type="entry name" value="4-HYDROXYBENZOYL-COA THIOESTERASE FAMILY MEMBER"/>
    <property type="match status" value="1"/>
</dbReference>
<dbReference type="SUPFAM" id="SSF54637">
    <property type="entry name" value="Thioesterase/thiol ester dehydrase-isomerase"/>
    <property type="match status" value="1"/>
</dbReference>
<dbReference type="InterPro" id="IPR050563">
    <property type="entry name" value="4-hydroxybenzoyl-CoA_TE"/>
</dbReference>
<comment type="caution">
    <text evidence="1">The sequence shown here is derived from an EMBL/GenBank/DDBJ whole genome shotgun (WGS) entry which is preliminary data.</text>
</comment>
<dbReference type="Proteomes" id="UP001597079">
    <property type="component" value="Unassembled WGS sequence"/>
</dbReference>
<dbReference type="InterPro" id="IPR029069">
    <property type="entry name" value="HotDog_dom_sf"/>
</dbReference>
<dbReference type="Pfam" id="PF13279">
    <property type="entry name" value="4HBT_2"/>
    <property type="match status" value="1"/>
</dbReference>
<proteinExistence type="predicted"/>
<dbReference type="EMBL" id="JBHUCX010000092">
    <property type="protein sequence ID" value="MFD1677532.1"/>
    <property type="molecule type" value="Genomic_DNA"/>
</dbReference>
<dbReference type="Gene3D" id="3.10.129.10">
    <property type="entry name" value="Hotdog Thioesterase"/>
    <property type="match status" value="1"/>
</dbReference>
<dbReference type="CDD" id="cd00586">
    <property type="entry name" value="4HBT"/>
    <property type="match status" value="1"/>
</dbReference>